<evidence type="ECO:0000256" key="1">
    <source>
        <dbReference type="SAM" id="MobiDB-lite"/>
    </source>
</evidence>
<dbReference type="STRING" id="3880.A0A072VMM4"/>
<evidence type="ECO:0000313" key="4">
    <source>
        <dbReference type="EMBL" id="RHN80269.1"/>
    </source>
</evidence>
<feature type="compositionally biased region" description="Basic and acidic residues" evidence="1">
    <location>
        <begin position="513"/>
        <end position="522"/>
    </location>
</feature>
<feature type="compositionally biased region" description="Low complexity" evidence="1">
    <location>
        <begin position="561"/>
        <end position="577"/>
    </location>
</feature>
<dbReference type="AlphaFoldDB" id="A0A072VMM4"/>
<feature type="domain" description="MATH" evidence="2">
    <location>
        <begin position="60"/>
        <end position="183"/>
    </location>
</feature>
<gene>
    <name evidence="5" type="primary">25484396</name>
    <name evidence="3" type="ordered locus">MTR_1g073790</name>
    <name evidence="4" type="ORF">MtrunA17_Chr1g0186411</name>
</gene>
<evidence type="ECO:0000313" key="6">
    <source>
        <dbReference type="Proteomes" id="UP000002051"/>
    </source>
</evidence>
<dbReference type="KEGG" id="mtr:25484396"/>
<dbReference type="InterPro" id="IPR002083">
    <property type="entry name" value="MATH/TRAF_dom"/>
</dbReference>
<reference evidence="3 6" key="2">
    <citation type="journal article" date="2014" name="BMC Genomics">
        <title>An improved genome release (version Mt4.0) for the model legume Medicago truncatula.</title>
        <authorList>
            <person name="Tang H."/>
            <person name="Krishnakumar V."/>
            <person name="Bidwell S."/>
            <person name="Rosen B."/>
            <person name="Chan A."/>
            <person name="Zhou S."/>
            <person name="Gentzbittel L."/>
            <person name="Childs K.L."/>
            <person name="Yandell M."/>
            <person name="Gundlach H."/>
            <person name="Mayer K.F."/>
            <person name="Schwartz D.C."/>
            <person name="Town C.D."/>
        </authorList>
    </citation>
    <scope>GENOME REANNOTATION</scope>
    <source>
        <strain evidence="3">A17</strain>
        <strain evidence="5 6">cv. Jemalong A17</strain>
    </source>
</reference>
<reference evidence="3 6" key="1">
    <citation type="journal article" date="2011" name="Nature">
        <title>The Medicago genome provides insight into the evolution of rhizobial symbioses.</title>
        <authorList>
            <person name="Young N.D."/>
            <person name="Debelle F."/>
            <person name="Oldroyd G.E."/>
            <person name="Geurts R."/>
            <person name="Cannon S.B."/>
            <person name="Udvardi M.K."/>
            <person name="Benedito V.A."/>
            <person name="Mayer K.F."/>
            <person name="Gouzy J."/>
            <person name="Schoof H."/>
            <person name="Van de Peer Y."/>
            <person name="Proost S."/>
            <person name="Cook D.R."/>
            <person name="Meyers B.C."/>
            <person name="Spannagl M."/>
            <person name="Cheung F."/>
            <person name="De Mita S."/>
            <person name="Krishnakumar V."/>
            <person name="Gundlach H."/>
            <person name="Zhou S."/>
            <person name="Mudge J."/>
            <person name="Bharti A.K."/>
            <person name="Murray J.D."/>
            <person name="Naoumkina M.A."/>
            <person name="Rosen B."/>
            <person name="Silverstein K.A."/>
            <person name="Tang H."/>
            <person name="Rombauts S."/>
            <person name="Zhao P.X."/>
            <person name="Zhou P."/>
            <person name="Barbe V."/>
            <person name="Bardou P."/>
            <person name="Bechner M."/>
            <person name="Bellec A."/>
            <person name="Berger A."/>
            <person name="Berges H."/>
            <person name="Bidwell S."/>
            <person name="Bisseling T."/>
            <person name="Choisne N."/>
            <person name="Couloux A."/>
            <person name="Denny R."/>
            <person name="Deshpande S."/>
            <person name="Dai X."/>
            <person name="Doyle J.J."/>
            <person name="Dudez A.M."/>
            <person name="Farmer A.D."/>
            <person name="Fouteau S."/>
            <person name="Franken C."/>
            <person name="Gibelin C."/>
            <person name="Gish J."/>
            <person name="Goldstein S."/>
            <person name="Gonzalez A.J."/>
            <person name="Green P.J."/>
            <person name="Hallab A."/>
            <person name="Hartog M."/>
            <person name="Hua A."/>
            <person name="Humphray S.J."/>
            <person name="Jeong D.H."/>
            <person name="Jing Y."/>
            <person name="Jocker A."/>
            <person name="Kenton S.M."/>
            <person name="Kim D.J."/>
            <person name="Klee K."/>
            <person name="Lai H."/>
            <person name="Lang C."/>
            <person name="Lin S."/>
            <person name="Macmil S.L."/>
            <person name="Magdelenat G."/>
            <person name="Matthews L."/>
            <person name="McCorrison J."/>
            <person name="Monaghan E.L."/>
            <person name="Mun J.H."/>
            <person name="Najar F.Z."/>
            <person name="Nicholson C."/>
            <person name="Noirot C."/>
            <person name="O'Bleness M."/>
            <person name="Paule C.R."/>
            <person name="Poulain J."/>
            <person name="Prion F."/>
            <person name="Qin B."/>
            <person name="Qu C."/>
            <person name="Retzel E.F."/>
            <person name="Riddle C."/>
            <person name="Sallet E."/>
            <person name="Samain S."/>
            <person name="Samson N."/>
            <person name="Sanders I."/>
            <person name="Saurat O."/>
            <person name="Scarpelli C."/>
            <person name="Schiex T."/>
            <person name="Segurens B."/>
            <person name="Severin A.J."/>
            <person name="Sherrier D.J."/>
            <person name="Shi R."/>
            <person name="Sims S."/>
            <person name="Singer S.R."/>
            <person name="Sinharoy S."/>
            <person name="Sterck L."/>
            <person name="Viollet A."/>
            <person name="Wang B.B."/>
            <person name="Wang K."/>
            <person name="Wang M."/>
            <person name="Wang X."/>
            <person name="Warfsmann J."/>
            <person name="Weissenbach J."/>
            <person name="White D.D."/>
            <person name="White J.D."/>
            <person name="Wiley G.B."/>
            <person name="Wincker P."/>
            <person name="Xing Y."/>
            <person name="Yang L."/>
            <person name="Yao Z."/>
            <person name="Ying F."/>
            <person name="Zhai J."/>
            <person name="Zhou L."/>
            <person name="Zuber A."/>
            <person name="Denarie J."/>
            <person name="Dixon R.A."/>
            <person name="May G.D."/>
            <person name="Schwartz D.C."/>
            <person name="Rogers J."/>
            <person name="Quetier F."/>
            <person name="Town C.D."/>
            <person name="Roe B.A."/>
        </authorList>
    </citation>
    <scope>NUCLEOTIDE SEQUENCE [LARGE SCALE GENOMIC DNA]</scope>
    <source>
        <strain evidence="3">A17</strain>
        <strain evidence="5 6">cv. Jemalong A17</strain>
    </source>
</reference>
<dbReference type="PANTHER" id="PTHR47477">
    <property type="entry name" value="TNF RECEPTOR-ASSOCIATED FACTOR HOMOLOG 1A"/>
    <property type="match status" value="1"/>
</dbReference>
<accession>A0A072VMM4</accession>
<dbReference type="PROSITE" id="PS50144">
    <property type="entry name" value="MATH"/>
    <property type="match status" value="1"/>
</dbReference>
<keyword evidence="6" id="KW-1185">Reference proteome</keyword>
<dbReference type="Proteomes" id="UP000002051">
    <property type="component" value="Unassembled WGS sequence"/>
</dbReference>
<feature type="compositionally biased region" description="Basic and acidic residues" evidence="1">
    <location>
        <begin position="343"/>
        <end position="363"/>
    </location>
</feature>
<dbReference type="EnsemblPlants" id="KEH42693">
    <property type="protein sequence ID" value="KEH42693"/>
    <property type="gene ID" value="MTR_1g073790"/>
</dbReference>
<dbReference type="CDD" id="cd00121">
    <property type="entry name" value="MATH"/>
    <property type="match status" value="1"/>
</dbReference>
<dbReference type="Gramene" id="rna4172">
    <property type="protein sequence ID" value="RHN80269.1"/>
    <property type="gene ID" value="gene4172"/>
</dbReference>
<sequence>MAGVLSEESGVGNSRGQHSTGEALAEWRSSEQVENGIASTSPPYWDTDEDDGGQKPSELYGKYTWKIEKFNQITKRELRSNAFEVGGYKWYILIYPQGCDVCNHLSLFLCVANHDKLLPGWSHFAQFTIAVVNKDPKKSKYSDTLHRFWKKEHDWGWKKFMELSKVNDGFVDSSENLIIKAQVQVIREKSDRPFRCLDCHYRRELVRVYLTNVEQICRRFVEERRSKLGKLIEDKARWSSFFAFWGEVDQTSRRRMSREKTDVILKVVVKHFFIEKEVTSTLVMDSLYSGLKALEGQTSKKGWVKLLDSEETPAPIVRVEKDMFVLVDDILPLLERAAIEPLPPKDEKGPQNRTKDVNSGEDFNKDSIVRDERRLTELGRRTLEIFVLAHIFSNKIEVAYQEAVALKRQEELIREEEASWQAEGDQKTKRGVNEREKKAKKKQAKQKRNNKKVKDKGRDERTTMAVHETNQEDNGVDEKMDSNEEAQTLSEKPDAMEDISDVSDSVDGVTEMLHPDSEDRDTSPVNWDTDASEVHPLTEACNKGIGDVSSGQNGMTDKRCSSAIDDSSSTCSSDSLPSVVMIDPYKGNSFSNCKAQKSPSRGKNRGIASCDTGGWTNKIDSRPSGAAADAGVINKESGSGKAGKNESEGAVVTLKDRLKWAEKHVVRKDEEVLSLQTKPNIKDEVGIERLTDNECLHKAVQSSPVSPPSSSPGQMLVNKTSATLDPFHVTKTSSNGSQQTDKDPSPPFTSASQVTTSSKTEIQKTSTARLTEGSVSRVPTISRPSSTPLVSGPRPTAPVVSMVQTALPLARSMSAAGRLGPDPSPATHSQVPQSYRNAIMGNTVTSTAASLTHSSSSCSGVNPSLSYSQPSTLVSSPIFLSRSSDRMETNAVQCGVPFGLRTQDVLQNGPQWIESSQRESARSMYDQPTGLNDDQNHDLYRPLHSRSMGNMLTEFPACTSGRQNQTLLVDEFPHLDIINDLLDDEHTVGKTARASLGFECLRNGPQSLNRQFSFTGDLDANDDRGSSTSSCRLERSQSYHHDHGFRGGYSSSHGHFDSFRDYVPQVTSMPYVNGQVDGLITNQWQVATGPDLLYAGMRNTENDGYPYYPDYYSNMACGVNGYTVFRPSNGS</sequence>
<feature type="region of interest" description="Disordered" evidence="1">
    <location>
        <begin position="416"/>
        <end position="577"/>
    </location>
</feature>
<feature type="compositionally biased region" description="Basic and acidic residues" evidence="1">
    <location>
        <begin position="424"/>
        <end position="437"/>
    </location>
</feature>
<name>A0A072VMM4_MEDTR</name>
<feature type="compositionally biased region" description="Polar residues" evidence="1">
    <location>
        <begin position="730"/>
        <end position="739"/>
    </location>
</feature>
<dbReference type="SUPFAM" id="SSF49599">
    <property type="entry name" value="TRAF domain-like"/>
    <property type="match status" value="1"/>
</dbReference>
<dbReference type="GO" id="GO:0045087">
    <property type="term" value="P:innate immune response"/>
    <property type="evidence" value="ECO:0000318"/>
    <property type="project" value="GO_Central"/>
</dbReference>
<reference evidence="4" key="5">
    <citation type="journal article" date="2018" name="Nat. Plants">
        <title>Whole-genome landscape of Medicago truncatula symbiotic genes.</title>
        <authorList>
            <person name="Pecrix Y."/>
            <person name="Gamas P."/>
            <person name="Carrere S."/>
        </authorList>
    </citation>
    <scope>NUCLEOTIDE SEQUENCE</scope>
    <source>
        <tissue evidence="4">Leaves</tissue>
    </source>
</reference>
<evidence type="ECO:0000259" key="2">
    <source>
        <dbReference type="PROSITE" id="PS50144"/>
    </source>
</evidence>
<dbReference type="Gene3D" id="2.60.210.10">
    <property type="entry name" value="Apoptosis, Tumor Necrosis Factor Receptor Associated Protein 2, Chain A"/>
    <property type="match status" value="1"/>
</dbReference>
<dbReference type="EMBL" id="CM001217">
    <property type="protein sequence ID" value="KEH42693.1"/>
    <property type="molecule type" value="Genomic_DNA"/>
</dbReference>
<reference evidence="7" key="4">
    <citation type="journal article" date="2018" name="Nat. Plants">
        <title>Whole-genome landscape of Medicago truncatula symbiotic genes.</title>
        <authorList>
            <person name="Pecrix Y."/>
            <person name="Staton S.E."/>
            <person name="Sallet E."/>
            <person name="Lelandais-Briere C."/>
            <person name="Moreau S."/>
            <person name="Carrere S."/>
            <person name="Blein T."/>
            <person name="Jardinaud M.F."/>
            <person name="Latrasse D."/>
            <person name="Zouine M."/>
            <person name="Zahm M."/>
            <person name="Kreplak J."/>
            <person name="Mayjonade B."/>
            <person name="Satge C."/>
            <person name="Perez M."/>
            <person name="Cauet S."/>
            <person name="Marande W."/>
            <person name="Chantry-Darmon C."/>
            <person name="Lopez-Roques C."/>
            <person name="Bouchez O."/>
            <person name="Berard A."/>
            <person name="Debelle F."/>
            <person name="Munos S."/>
            <person name="Bendahmane A."/>
            <person name="Berges H."/>
            <person name="Niebel A."/>
            <person name="Buitink J."/>
            <person name="Frugier F."/>
            <person name="Benhamed M."/>
            <person name="Crespi M."/>
            <person name="Gouzy J."/>
            <person name="Gamas P."/>
        </authorList>
    </citation>
    <scope>NUCLEOTIDE SEQUENCE [LARGE SCALE GENOMIC DNA]</scope>
    <source>
        <strain evidence="7">cv. Jemalong A17</strain>
    </source>
</reference>
<evidence type="ECO:0000313" key="5">
    <source>
        <dbReference type="EnsemblPlants" id="KEH42693"/>
    </source>
</evidence>
<feature type="compositionally biased region" description="Basic residues" evidence="1">
    <location>
        <begin position="438"/>
        <end position="455"/>
    </location>
</feature>
<dbReference type="HOGENOM" id="CLU_005068_0_0_1"/>
<dbReference type="GO" id="GO:1905037">
    <property type="term" value="P:autophagosome organization"/>
    <property type="evidence" value="ECO:0000318"/>
    <property type="project" value="GO_Central"/>
</dbReference>
<evidence type="ECO:0000313" key="7">
    <source>
        <dbReference type="Proteomes" id="UP000265566"/>
    </source>
</evidence>
<dbReference type="OrthoDB" id="660257at2759"/>
<feature type="region of interest" description="Disordered" evidence="1">
    <location>
        <begin position="916"/>
        <end position="936"/>
    </location>
</feature>
<dbReference type="PANTHER" id="PTHR47477:SF14">
    <property type="entry name" value="MEPRIN AND TRAF (MATH)-LIKE DOMAIN PROTEIN"/>
    <property type="match status" value="1"/>
</dbReference>
<dbReference type="EMBL" id="PSQE01000001">
    <property type="protein sequence ID" value="RHN80269.1"/>
    <property type="molecule type" value="Genomic_DNA"/>
</dbReference>
<feature type="region of interest" description="Disordered" evidence="1">
    <location>
        <begin position="1"/>
        <end position="52"/>
    </location>
</feature>
<proteinExistence type="predicted"/>
<protein>
    <submittedName>
        <fullName evidence="3">Meprin and TRAF (MATH)-like domain protein</fullName>
    </submittedName>
</protein>
<feature type="compositionally biased region" description="Polar residues" evidence="1">
    <location>
        <begin position="748"/>
        <end position="789"/>
    </location>
</feature>
<feature type="region of interest" description="Disordered" evidence="1">
    <location>
        <begin position="698"/>
        <end position="796"/>
    </location>
</feature>
<dbReference type="InterPro" id="IPR055327">
    <property type="entry name" value="TRAF1A/B"/>
</dbReference>
<feature type="region of interest" description="Disordered" evidence="1">
    <location>
        <begin position="341"/>
        <end position="363"/>
    </location>
</feature>
<dbReference type="InterPro" id="IPR008974">
    <property type="entry name" value="TRAF-like"/>
</dbReference>
<dbReference type="Pfam" id="PF22486">
    <property type="entry name" value="MATH_2"/>
    <property type="match status" value="1"/>
</dbReference>
<feature type="compositionally biased region" description="Polar residues" evidence="1">
    <location>
        <begin position="30"/>
        <end position="42"/>
    </location>
</feature>
<reference evidence="5" key="3">
    <citation type="submission" date="2015-04" db="UniProtKB">
        <authorList>
            <consortium name="EnsemblPlants"/>
        </authorList>
    </citation>
    <scope>IDENTIFICATION</scope>
    <source>
        <strain evidence="5">cv. Jemalong A17</strain>
    </source>
</reference>
<feature type="region of interest" description="Disordered" evidence="1">
    <location>
        <begin position="593"/>
        <end position="649"/>
    </location>
</feature>
<feature type="compositionally biased region" description="Polar residues" evidence="1">
    <location>
        <begin position="11"/>
        <end position="20"/>
    </location>
</feature>
<dbReference type="Proteomes" id="UP000265566">
    <property type="component" value="Chromosome 1"/>
</dbReference>
<dbReference type="SMART" id="SM00061">
    <property type="entry name" value="MATH"/>
    <property type="match status" value="1"/>
</dbReference>
<evidence type="ECO:0000313" key="3">
    <source>
        <dbReference type="EMBL" id="KEH42693.1"/>
    </source>
</evidence>
<organism evidence="3 6">
    <name type="scientific">Medicago truncatula</name>
    <name type="common">Barrel medic</name>
    <name type="synonym">Medicago tribuloides</name>
    <dbReference type="NCBI Taxonomy" id="3880"/>
    <lineage>
        <taxon>Eukaryota</taxon>
        <taxon>Viridiplantae</taxon>
        <taxon>Streptophyta</taxon>
        <taxon>Embryophyta</taxon>
        <taxon>Tracheophyta</taxon>
        <taxon>Spermatophyta</taxon>
        <taxon>Magnoliopsida</taxon>
        <taxon>eudicotyledons</taxon>
        <taxon>Gunneridae</taxon>
        <taxon>Pentapetalae</taxon>
        <taxon>rosids</taxon>
        <taxon>fabids</taxon>
        <taxon>Fabales</taxon>
        <taxon>Fabaceae</taxon>
        <taxon>Papilionoideae</taxon>
        <taxon>50 kb inversion clade</taxon>
        <taxon>NPAAA clade</taxon>
        <taxon>Hologalegina</taxon>
        <taxon>IRL clade</taxon>
        <taxon>Trifolieae</taxon>
        <taxon>Medicago</taxon>
    </lineage>
</organism>